<dbReference type="EMBL" id="JAAWWL010000002">
    <property type="protein sequence ID" value="NKI32887.1"/>
    <property type="molecule type" value="Genomic_DNA"/>
</dbReference>
<feature type="signal peptide" evidence="2">
    <location>
        <begin position="1"/>
        <end position="21"/>
    </location>
</feature>
<gene>
    <name evidence="3" type="ORF">HCU67_13100</name>
</gene>
<evidence type="ECO:0008006" key="5">
    <source>
        <dbReference type="Google" id="ProtNLM"/>
    </source>
</evidence>
<reference evidence="3 4" key="1">
    <citation type="submission" date="2020-04" db="EMBL/GenBank/DDBJ databases">
        <authorList>
            <person name="Yoon J."/>
        </authorList>
    </citation>
    <scope>NUCLEOTIDE SEQUENCE [LARGE SCALE GENOMIC DNA]</scope>
    <source>
        <strain evidence="3 4">DJ-13</strain>
    </source>
</reference>
<feature type="chain" id="PRO_5045342615" description="Adhesin domain-containing protein" evidence="2">
    <location>
        <begin position="22"/>
        <end position="485"/>
    </location>
</feature>
<keyword evidence="4" id="KW-1185">Reference proteome</keyword>
<dbReference type="Proteomes" id="UP000718451">
    <property type="component" value="Unassembled WGS sequence"/>
</dbReference>
<name>A0ABX1GSG3_9FLAO</name>
<sequence length="485" mass="55412">MNKRQILFSALALLITTGLFAQKSKTFNESFSVGNDAVLNINTSHADIEFETWNKNQVEIEAVITLEGATDEEAEDYFKNLDFEIKGNSKEIDITTGVKNSWLFSNSSNGFEFADIDFGLEPLVLDLELPNLPELAVLPEMPALPSIPPIKFNFDYSKYQKEGEDYLKEWAENFEESFGEDYQKEMEEWGKRMEEQAQEWEERNADRLERMEKRMEERAAEMEKRQAEREKRREEQIKEREEAMEKRHEAEAKRLEKLGNRWEWAEGDSPSIFYFSSDGMGKKYEVKKTIKIKMPKSVKLKMNVKHGEVKLAANTKQINASLRYASLLASDISGKYTNIDAAYSPMVIERWNAGKLSTKYSDKVKLTSVKDLNLTSTSSNITIDRVLNDVYIVNDLGNTIINSVDDNFKSVYVSLKNGQLNAVLPKADCNVNIIDRLSDVSYPNTINANVVKTSNGYEIQGCVNAKKNNNPTFEVKASFSEVVIK</sequence>
<evidence type="ECO:0000256" key="2">
    <source>
        <dbReference type="SAM" id="SignalP"/>
    </source>
</evidence>
<evidence type="ECO:0000256" key="1">
    <source>
        <dbReference type="SAM" id="Coils"/>
    </source>
</evidence>
<evidence type="ECO:0000313" key="4">
    <source>
        <dbReference type="Proteomes" id="UP000718451"/>
    </source>
</evidence>
<comment type="caution">
    <text evidence="3">The sequence shown here is derived from an EMBL/GenBank/DDBJ whole genome shotgun (WGS) entry which is preliminary data.</text>
</comment>
<proteinExistence type="predicted"/>
<dbReference type="RefSeq" id="WP_168553054.1">
    <property type="nucleotide sequence ID" value="NZ_JAAWWL010000002.1"/>
</dbReference>
<protein>
    <recommendedName>
        <fullName evidence="5">Adhesin domain-containing protein</fullName>
    </recommendedName>
</protein>
<keyword evidence="2" id="KW-0732">Signal</keyword>
<organism evidence="3 4">
    <name type="scientific">Croceivirga thetidis</name>
    <dbReference type="NCBI Taxonomy" id="2721623"/>
    <lineage>
        <taxon>Bacteria</taxon>
        <taxon>Pseudomonadati</taxon>
        <taxon>Bacteroidota</taxon>
        <taxon>Flavobacteriia</taxon>
        <taxon>Flavobacteriales</taxon>
        <taxon>Flavobacteriaceae</taxon>
        <taxon>Croceivirga</taxon>
    </lineage>
</organism>
<accession>A0ABX1GSG3</accession>
<feature type="coiled-coil region" evidence="1">
    <location>
        <begin position="179"/>
        <end position="258"/>
    </location>
</feature>
<keyword evidence="1" id="KW-0175">Coiled coil</keyword>
<evidence type="ECO:0000313" key="3">
    <source>
        <dbReference type="EMBL" id="NKI32887.1"/>
    </source>
</evidence>